<evidence type="ECO:0000313" key="2">
    <source>
        <dbReference type="Proteomes" id="UP000659344"/>
    </source>
</evidence>
<organism evidence="1 2">
    <name type="scientific">Paenibacillus segetis</name>
    <dbReference type="NCBI Taxonomy" id="1325360"/>
    <lineage>
        <taxon>Bacteria</taxon>
        <taxon>Bacillati</taxon>
        <taxon>Bacillota</taxon>
        <taxon>Bacilli</taxon>
        <taxon>Bacillales</taxon>
        <taxon>Paenibacillaceae</taxon>
        <taxon>Paenibacillus</taxon>
    </lineage>
</organism>
<accession>A0ABQ1YRH3</accession>
<keyword evidence="2" id="KW-1185">Reference proteome</keyword>
<evidence type="ECO:0000313" key="1">
    <source>
        <dbReference type="EMBL" id="GGH36029.1"/>
    </source>
</evidence>
<gene>
    <name evidence="1" type="ORF">GCM10008013_42650</name>
</gene>
<dbReference type="Proteomes" id="UP000659344">
    <property type="component" value="Unassembled WGS sequence"/>
</dbReference>
<dbReference type="EMBL" id="BMFT01000004">
    <property type="protein sequence ID" value="GGH36029.1"/>
    <property type="molecule type" value="Genomic_DNA"/>
</dbReference>
<comment type="caution">
    <text evidence="1">The sequence shown here is derived from an EMBL/GenBank/DDBJ whole genome shotgun (WGS) entry which is preliminary data.</text>
</comment>
<reference evidence="2" key="1">
    <citation type="journal article" date="2019" name="Int. J. Syst. Evol. Microbiol.">
        <title>The Global Catalogue of Microorganisms (GCM) 10K type strain sequencing project: providing services to taxonomists for standard genome sequencing and annotation.</title>
        <authorList>
            <consortium name="The Broad Institute Genomics Platform"/>
            <consortium name="The Broad Institute Genome Sequencing Center for Infectious Disease"/>
            <person name="Wu L."/>
            <person name="Ma J."/>
        </authorList>
    </citation>
    <scope>NUCLEOTIDE SEQUENCE [LARGE SCALE GENOMIC DNA]</scope>
    <source>
        <strain evidence="2">CGMCC 1.12769</strain>
    </source>
</reference>
<sequence length="61" mass="6920">MNSDVMIISNFSRVPWVKHVDCGFVISLLIGYKKVYLFMVDFGIDHRGNLNHAEPHSASRG</sequence>
<name>A0ABQ1YRH3_9BACL</name>
<protein>
    <submittedName>
        <fullName evidence="1">Uncharacterized protein</fullName>
    </submittedName>
</protein>
<proteinExistence type="predicted"/>